<evidence type="ECO:0000313" key="2">
    <source>
        <dbReference type="Proteomes" id="UP000248887"/>
    </source>
</evidence>
<dbReference type="Proteomes" id="UP000248887">
    <property type="component" value="Unassembled WGS sequence"/>
</dbReference>
<name>A0A2W5SZ87_ANCNO</name>
<sequence>MTKISDIRSAIIAGDAPVWVRDVPFGETGFTVDLEIRSLGSRAAHHARDEALADDKTHAEALDAMLGAAITAWSFESDAGGPLPCTPTAVADWLADPDVGAEFRRAAVYAASRVKAGKLVTDGVA</sequence>
<protein>
    <submittedName>
        <fullName evidence="1">Uncharacterized protein</fullName>
    </submittedName>
</protein>
<comment type="caution">
    <text evidence="1">The sequence shown here is derived from an EMBL/GenBank/DDBJ whole genome shotgun (WGS) entry which is preliminary data.</text>
</comment>
<gene>
    <name evidence="1" type="ORF">DI549_18390</name>
</gene>
<evidence type="ECO:0000313" key="1">
    <source>
        <dbReference type="EMBL" id="PZQ80010.1"/>
    </source>
</evidence>
<reference evidence="1 2" key="1">
    <citation type="submission" date="2017-08" db="EMBL/GenBank/DDBJ databases">
        <title>Infants hospitalized years apart are colonized by the same room-sourced microbial strains.</title>
        <authorList>
            <person name="Brooks B."/>
            <person name="Olm M.R."/>
            <person name="Firek B.A."/>
            <person name="Baker R."/>
            <person name="Thomas B.C."/>
            <person name="Morowitz M.J."/>
            <person name="Banfield J.F."/>
        </authorList>
    </citation>
    <scope>NUCLEOTIDE SEQUENCE [LARGE SCALE GENOMIC DNA]</scope>
    <source>
        <strain evidence="1">S2_005_001_R2_27</strain>
    </source>
</reference>
<dbReference type="AlphaFoldDB" id="A0A2W5SZ87"/>
<organism evidence="1 2">
    <name type="scientific">Ancylobacter novellus</name>
    <name type="common">Thiobacillus novellus</name>
    <dbReference type="NCBI Taxonomy" id="921"/>
    <lineage>
        <taxon>Bacteria</taxon>
        <taxon>Pseudomonadati</taxon>
        <taxon>Pseudomonadota</taxon>
        <taxon>Alphaproteobacteria</taxon>
        <taxon>Hyphomicrobiales</taxon>
        <taxon>Xanthobacteraceae</taxon>
        <taxon>Ancylobacter</taxon>
    </lineage>
</organism>
<accession>A0A2W5SZ87</accession>
<proteinExistence type="predicted"/>
<dbReference type="EMBL" id="QFQD01000074">
    <property type="protein sequence ID" value="PZQ80010.1"/>
    <property type="molecule type" value="Genomic_DNA"/>
</dbReference>